<sequence>MPRVPVSTSKELPATELVVINSSIPRGFGPNPRVFRRRNGVYILPRSPQSPTLDIRRVPKPAAVVESRKGRRANDYTSIKAAELVIDAFQPGILLPPLEKESSTSSQCWSPTFPDICVKGMNLYKVPVFDPAENHISSFSQLHKLDTFPALGLEEDEFWKLFSKCAVCLNFMTTRTVPYHICPSNDNLRGRCKLLKDSPLISANWHESVVELFPADSKYRALALNLQRYEQALAGSSTFEHRGLRLVLGDTMIDPKEIPLSEKLVSDLADTVSAHLAVYRVLELEVHRIGKRPTSPAPSRPKSLTSGMIKGIQVPKLWTKLKSWKDVLLDFKSDVDNISPTTQARIHHINSNVQGSLYHLQGLADSDLNAKVTNEMHNFRIAAFHYSLIKETASSSTAILPGIPQGSGTSLQMSDLTDDQSIWDKYNPNTQNKITSFLKRYKRSELRLPLHASLIVSPLILLMNINVSKSHFRRPSVYQLSYALGNMKPEILKRVEEVIWETLWEVNEDSLLLSVIDSFKKLVASEAFTDALALPSDDPAFSFFEPFDELSGTNNVPPSTAVPGVDIADASSLSCASTLVHRVYPPLNFQQLHYQDRNVDGGSETNIQTTASHCIWR</sequence>
<dbReference type="EMBL" id="MU155433">
    <property type="protein sequence ID" value="KAF9473555.1"/>
    <property type="molecule type" value="Genomic_DNA"/>
</dbReference>
<dbReference type="AlphaFoldDB" id="A0A9P5YTL5"/>
<reference evidence="1" key="1">
    <citation type="submission" date="2020-11" db="EMBL/GenBank/DDBJ databases">
        <authorList>
            <consortium name="DOE Joint Genome Institute"/>
            <person name="Ahrendt S."/>
            <person name="Riley R."/>
            <person name="Andreopoulos W."/>
            <person name="Labutti K."/>
            <person name="Pangilinan J."/>
            <person name="Ruiz-Duenas F.J."/>
            <person name="Barrasa J.M."/>
            <person name="Sanchez-Garcia M."/>
            <person name="Camarero S."/>
            <person name="Miyauchi S."/>
            <person name="Serrano A."/>
            <person name="Linde D."/>
            <person name="Babiker R."/>
            <person name="Drula E."/>
            <person name="Ayuso-Fernandez I."/>
            <person name="Pacheco R."/>
            <person name="Padilla G."/>
            <person name="Ferreira P."/>
            <person name="Barriuso J."/>
            <person name="Kellner H."/>
            <person name="Castanera R."/>
            <person name="Alfaro M."/>
            <person name="Ramirez L."/>
            <person name="Pisabarro A.G."/>
            <person name="Kuo A."/>
            <person name="Tritt A."/>
            <person name="Lipzen A."/>
            <person name="He G."/>
            <person name="Yan M."/>
            <person name="Ng V."/>
            <person name="Cullen D."/>
            <person name="Martin F."/>
            <person name="Rosso M.-N."/>
            <person name="Henrissat B."/>
            <person name="Hibbett D."/>
            <person name="Martinez A.T."/>
            <person name="Grigoriev I.V."/>
        </authorList>
    </citation>
    <scope>NUCLEOTIDE SEQUENCE</scope>
    <source>
        <strain evidence="1">CIRM-BRFM 674</strain>
    </source>
</reference>
<comment type="caution">
    <text evidence="1">The sequence shown here is derived from an EMBL/GenBank/DDBJ whole genome shotgun (WGS) entry which is preliminary data.</text>
</comment>
<organism evidence="1 2">
    <name type="scientific">Pholiota conissans</name>
    <dbReference type="NCBI Taxonomy" id="109636"/>
    <lineage>
        <taxon>Eukaryota</taxon>
        <taxon>Fungi</taxon>
        <taxon>Dikarya</taxon>
        <taxon>Basidiomycota</taxon>
        <taxon>Agaricomycotina</taxon>
        <taxon>Agaricomycetes</taxon>
        <taxon>Agaricomycetidae</taxon>
        <taxon>Agaricales</taxon>
        <taxon>Agaricineae</taxon>
        <taxon>Strophariaceae</taxon>
        <taxon>Pholiota</taxon>
    </lineage>
</organism>
<dbReference type="Proteomes" id="UP000807469">
    <property type="component" value="Unassembled WGS sequence"/>
</dbReference>
<evidence type="ECO:0000313" key="1">
    <source>
        <dbReference type="EMBL" id="KAF9473555.1"/>
    </source>
</evidence>
<accession>A0A9P5YTL5</accession>
<evidence type="ECO:0000313" key="2">
    <source>
        <dbReference type="Proteomes" id="UP000807469"/>
    </source>
</evidence>
<proteinExistence type="predicted"/>
<keyword evidence="2" id="KW-1185">Reference proteome</keyword>
<name>A0A9P5YTL5_9AGAR</name>
<dbReference type="OrthoDB" id="3064837at2759"/>
<protein>
    <submittedName>
        <fullName evidence="1">Uncharacterized protein</fullName>
    </submittedName>
</protein>
<gene>
    <name evidence="1" type="ORF">BDN70DRAFT_937346</name>
</gene>